<proteinExistence type="predicted"/>
<dbReference type="GeneID" id="4239103"/>
<keyword evidence="2" id="KW-1185">Reference proteome</keyword>
<evidence type="ECO:0000313" key="2">
    <source>
        <dbReference type="Proteomes" id="UP000000909"/>
    </source>
</evidence>
<name>Q0QZI4_BPSYS</name>
<organismHost>
    <name type="scientific">Synechococcus</name>
    <dbReference type="NCBI Taxonomy" id="1129"/>
</organismHost>
<dbReference type="KEGG" id="vg:4239103"/>
<reference evidence="1 2" key="1">
    <citation type="journal article" date="2007" name="Environ. Microbiol.">
        <title>Genomic and structural analysis of Syn9, a cyanophage infecting marine Prochlorococcus and Synechococcus.</title>
        <authorList>
            <person name="Weigele P.R."/>
            <person name="Pope W.H."/>
            <person name="Pedulla M.L."/>
            <person name="Houtz J.M."/>
            <person name="Smith A.L."/>
            <person name="Conway J.F."/>
            <person name="King J."/>
            <person name="Hatfull G.F."/>
            <person name="Lawrence J.G."/>
            <person name="Hendrix R.W."/>
        </authorList>
    </citation>
    <scope>NUCLEOTIDE SEQUENCE</scope>
</reference>
<dbReference type="RefSeq" id="YP_717711.1">
    <property type="nucleotide sequence ID" value="NC_008296.2"/>
</dbReference>
<dbReference type="EMBL" id="DQ149023">
    <property type="protein sequence ID" value="ABA47013.1"/>
    <property type="molecule type" value="Genomic_DNA"/>
</dbReference>
<organism evidence="1 2">
    <name type="scientific">Synechococcus phage syn9</name>
    <dbReference type="NCBI Taxonomy" id="382359"/>
    <lineage>
        <taxon>Viruses</taxon>
        <taxon>Duplodnaviria</taxon>
        <taxon>Heunggongvirae</taxon>
        <taxon>Uroviricota</taxon>
        <taxon>Caudoviricetes</taxon>
        <taxon>Pantevenvirales</taxon>
        <taxon>Kyanoviridae</taxon>
        <taxon>Ormenosvirus</taxon>
        <taxon>Ormenosvirus syn9</taxon>
    </lineage>
</organism>
<evidence type="ECO:0000313" key="1">
    <source>
        <dbReference type="EMBL" id="ABA47013.1"/>
    </source>
</evidence>
<protein>
    <submittedName>
        <fullName evidence="1">Gp44</fullName>
    </submittedName>
</protein>
<accession>Q0QZI4</accession>
<dbReference type="Proteomes" id="UP000000909">
    <property type="component" value="Segment"/>
</dbReference>
<sequence>MTIDELIENLRGQQYMANEEKTKLEEEFADTKLNPYGITSIDFSKRQELHELMVKLQGGIEALELAKTECNFG</sequence>